<comment type="caution">
    <text evidence="2">The sequence shown here is derived from an EMBL/GenBank/DDBJ whole genome shotgun (WGS) entry which is preliminary data.</text>
</comment>
<organism evidence="2 3">
    <name type="scientific">Aquibium pacificus</name>
    <dbReference type="NCBI Taxonomy" id="3153579"/>
    <lineage>
        <taxon>Bacteria</taxon>
        <taxon>Pseudomonadati</taxon>
        <taxon>Pseudomonadota</taxon>
        <taxon>Alphaproteobacteria</taxon>
        <taxon>Hyphomicrobiales</taxon>
        <taxon>Phyllobacteriaceae</taxon>
        <taxon>Aquibium</taxon>
    </lineage>
</organism>
<evidence type="ECO:0000313" key="2">
    <source>
        <dbReference type="EMBL" id="MEX0404111.1"/>
    </source>
</evidence>
<evidence type="ECO:0000256" key="1">
    <source>
        <dbReference type="SAM" id="MobiDB-lite"/>
    </source>
</evidence>
<evidence type="ECO:0000313" key="3">
    <source>
        <dbReference type="Proteomes" id="UP001556692"/>
    </source>
</evidence>
<sequence>MDDTTGWRHMSSAPRDGSRILVTVRDSEQGPAQVDVAHWARADQFGMEGWRSADSHPGQIIGYAEPELKCWMPLPSAGASPRPSPWEEGEELFGSGI</sequence>
<dbReference type="Proteomes" id="UP001556692">
    <property type="component" value="Unassembled WGS sequence"/>
</dbReference>
<gene>
    <name evidence="2" type="ORF">ABGN05_00385</name>
</gene>
<dbReference type="RefSeq" id="WP_367952016.1">
    <property type="nucleotide sequence ID" value="NZ_JBDPGJ010000001.1"/>
</dbReference>
<dbReference type="EMBL" id="JBDPGJ010000001">
    <property type="protein sequence ID" value="MEX0404111.1"/>
    <property type="molecule type" value="Genomic_DNA"/>
</dbReference>
<keyword evidence="3" id="KW-1185">Reference proteome</keyword>
<accession>A0ABV3SBR7</accession>
<reference evidence="2 3" key="1">
    <citation type="submission" date="2024-05" db="EMBL/GenBank/DDBJ databases">
        <authorList>
            <person name="Jiang F."/>
        </authorList>
    </citation>
    <scope>NUCLEOTIDE SEQUENCE [LARGE SCALE GENOMIC DNA]</scope>
    <source>
        <strain evidence="2 3">LZ166</strain>
    </source>
</reference>
<name>A0ABV3SBR7_9HYPH</name>
<feature type="region of interest" description="Disordered" evidence="1">
    <location>
        <begin position="75"/>
        <end position="97"/>
    </location>
</feature>
<proteinExistence type="predicted"/>
<evidence type="ECO:0008006" key="4">
    <source>
        <dbReference type="Google" id="ProtNLM"/>
    </source>
</evidence>
<protein>
    <recommendedName>
        <fullName evidence="4">DUF551 domain-containing protein</fullName>
    </recommendedName>
</protein>